<proteinExistence type="predicted"/>
<name>A0AAV5HZ49_9ROSI</name>
<accession>A0AAV5HZ49</accession>
<dbReference type="Proteomes" id="UP001054252">
    <property type="component" value="Unassembled WGS sequence"/>
</dbReference>
<protein>
    <submittedName>
        <fullName evidence="1">Uncharacterized protein</fullName>
    </submittedName>
</protein>
<keyword evidence="2" id="KW-1185">Reference proteome</keyword>
<organism evidence="1 2">
    <name type="scientific">Rubroshorea leprosula</name>
    <dbReference type="NCBI Taxonomy" id="152421"/>
    <lineage>
        <taxon>Eukaryota</taxon>
        <taxon>Viridiplantae</taxon>
        <taxon>Streptophyta</taxon>
        <taxon>Embryophyta</taxon>
        <taxon>Tracheophyta</taxon>
        <taxon>Spermatophyta</taxon>
        <taxon>Magnoliopsida</taxon>
        <taxon>eudicotyledons</taxon>
        <taxon>Gunneridae</taxon>
        <taxon>Pentapetalae</taxon>
        <taxon>rosids</taxon>
        <taxon>malvids</taxon>
        <taxon>Malvales</taxon>
        <taxon>Dipterocarpaceae</taxon>
        <taxon>Rubroshorea</taxon>
    </lineage>
</organism>
<comment type="caution">
    <text evidence="1">The sequence shown here is derived from an EMBL/GenBank/DDBJ whole genome shotgun (WGS) entry which is preliminary data.</text>
</comment>
<sequence length="66" mass="7520">MKAASFPARPPFQASTVDLFAAFSRGRKFSIKTLIVSYEFHTFQKVRSFSFSPLISITSVRAKIRF</sequence>
<dbReference type="AlphaFoldDB" id="A0AAV5HZ49"/>
<dbReference type="EMBL" id="BPVZ01000004">
    <property type="protein sequence ID" value="GKU90429.1"/>
    <property type="molecule type" value="Genomic_DNA"/>
</dbReference>
<evidence type="ECO:0000313" key="2">
    <source>
        <dbReference type="Proteomes" id="UP001054252"/>
    </source>
</evidence>
<evidence type="ECO:0000313" key="1">
    <source>
        <dbReference type="EMBL" id="GKU90429.1"/>
    </source>
</evidence>
<gene>
    <name evidence="1" type="ORF">SLEP1_g4420</name>
</gene>
<reference evidence="1 2" key="1">
    <citation type="journal article" date="2021" name="Commun. Biol.">
        <title>The genome of Shorea leprosula (Dipterocarpaceae) highlights the ecological relevance of drought in aseasonal tropical rainforests.</title>
        <authorList>
            <person name="Ng K.K.S."/>
            <person name="Kobayashi M.J."/>
            <person name="Fawcett J.A."/>
            <person name="Hatakeyama M."/>
            <person name="Paape T."/>
            <person name="Ng C.H."/>
            <person name="Ang C.C."/>
            <person name="Tnah L.H."/>
            <person name="Lee C.T."/>
            <person name="Nishiyama T."/>
            <person name="Sese J."/>
            <person name="O'Brien M.J."/>
            <person name="Copetti D."/>
            <person name="Mohd Noor M.I."/>
            <person name="Ong R.C."/>
            <person name="Putra M."/>
            <person name="Sireger I.Z."/>
            <person name="Indrioko S."/>
            <person name="Kosugi Y."/>
            <person name="Izuno A."/>
            <person name="Isagi Y."/>
            <person name="Lee S.L."/>
            <person name="Shimizu K.K."/>
        </authorList>
    </citation>
    <scope>NUCLEOTIDE SEQUENCE [LARGE SCALE GENOMIC DNA]</scope>
    <source>
        <strain evidence="1">214</strain>
    </source>
</reference>